<dbReference type="EMBL" id="LFWU01000005">
    <property type="protein sequence ID" value="KON34590.1"/>
    <property type="molecule type" value="Genomic_DNA"/>
</dbReference>
<dbReference type="Proteomes" id="UP000037237">
    <property type="component" value="Unassembled WGS sequence"/>
</dbReference>
<protein>
    <submittedName>
        <fullName evidence="2">Uncharacterized protein</fullName>
    </submittedName>
</protein>
<keyword evidence="1" id="KW-0472">Membrane</keyword>
<dbReference type="AlphaFoldDB" id="A0A0M0C1M3"/>
<name>A0A0M0C1M3_9ARCH</name>
<accession>A0A0M0C1M3</accession>
<reference evidence="2 3" key="1">
    <citation type="submission" date="2015-06" db="EMBL/GenBank/DDBJ databases">
        <title>New insights into the roles of widespread benthic archaea in carbon and nitrogen cycling.</title>
        <authorList>
            <person name="Lazar C.S."/>
            <person name="Baker B.J."/>
            <person name="Seitz K.W."/>
            <person name="Hyde A.S."/>
            <person name="Dick G.J."/>
            <person name="Hinrichs K.-U."/>
            <person name="Teske A.P."/>
        </authorList>
    </citation>
    <scope>NUCLEOTIDE SEQUENCE [LARGE SCALE GENOMIC DNA]</scope>
    <source>
        <strain evidence="2">SG8-32-1</strain>
    </source>
</reference>
<evidence type="ECO:0000256" key="1">
    <source>
        <dbReference type="SAM" id="Phobius"/>
    </source>
</evidence>
<gene>
    <name evidence="2" type="ORF">AC477_00370</name>
</gene>
<keyword evidence="1" id="KW-0812">Transmembrane</keyword>
<proteinExistence type="predicted"/>
<sequence>MFLAAALMYFPLTFAQDRYWDYAKISAYGTNLDDFATSSTNTERFAFTVVVPPSGSEINNIIEVMDTASGENYTINLSVGERVQVNYQNANPTENSQDVASDPQYYIISYEGPVSGITINSVEIPEFPPILILPLFMSATLLALIYRRNRTSQDKQ</sequence>
<keyword evidence="1" id="KW-1133">Transmembrane helix</keyword>
<organism evidence="2 3">
    <name type="scientific">miscellaneous Crenarchaeota group-1 archaeon SG8-32-1</name>
    <dbReference type="NCBI Taxonomy" id="1685124"/>
    <lineage>
        <taxon>Archaea</taxon>
        <taxon>Candidatus Bathyarchaeota</taxon>
        <taxon>MCG-1</taxon>
    </lineage>
</organism>
<evidence type="ECO:0000313" key="2">
    <source>
        <dbReference type="EMBL" id="KON34590.1"/>
    </source>
</evidence>
<comment type="caution">
    <text evidence="2">The sequence shown here is derived from an EMBL/GenBank/DDBJ whole genome shotgun (WGS) entry which is preliminary data.</text>
</comment>
<feature type="transmembrane region" description="Helical" evidence="1">
    <location>
        <begin position="127"/>
        <end position="146"/>
    </location>
</feature>
<evidence type="ECO:0000313" key="3">
    <source>
        <dbReference type="Proteomes" id="UP000037237"/>
    </source>
</evidence>